<name>A0A4U9CZR5_RAOTE</name>
<dbReference type="AlphaFoldDB" id="A0A4U9CZR5"/>
<accession>A0A4U9CZR5</accession>
<reference evidence="1 2" key="1">
    <citation type="submission" date="2019-04" db="EMBL/GenBank/DDBJ databases">
        <authorList>
            <consortium name="Pathogen Informatics"/>
        </authorList>
    </citation>
    <scope>NUCLEOTIDE SEQUENCE [LARGE SCALE GENOMIC DNA]</scope>
    <source>
        <strain evidence="1 2">NCTC9185</strain>
    </source>
</reference>
<gene>
    <name evidence="1" type="ORF">NCTC9185_02739</name>
</gene>
<dbReference type="EMBL" id="CABDVU010000001">
    <property type="protein sequence ID" value="VTN10807.1"/>
    <property type="molecule type" value="Genomic_DNA"/>
</dbReference>
<protein>
    <submittedName>
        <fullName evidence="1">Uncharacterized protein</fullName>
    </submittedName>
</protein>
<proteinExistence type="predicted"/>
<evidence type="ECO:0000313" key="1">
    <source>
        <dbReference type="EMBL" id="VTN10807.1"/>
    </source>
</evidence>
<organism evidence="1 2">
    <name type="scientific">Raoultella terrigena</name>
    <name type="common">Klebsiella terrigena</name>
    <dbReference type="NCBI Taxonomy" id="577"/>
    <lineage>
        <taxon>Bacteria</taxon>
        <taxon>Pseudomonadati</taxon>
        <taxon>Pseudomonadota</taxon>
        <taxon>Gammaproteobacteria</taxon>
        <taxon>Enterobacterales</taxon>
        <taxon>Enterobacteriaceae</taxon>
        <taxon>Klebsiella/Raoultella group</taxon>
        <taxon>Raoultella</taxon>
    </lineage>
</organism>
<evidence type="ECO:0000313" key="2">
    <source>
        <dbReference type="Proteomes" id="UP000339249"/>
    </source>
</evidence>
<sequence length="31" mass="3340">MLIDPLADIVTLLQPAARFSKLVECAGFVAH</sequence>
<dbReference type="Proteomes" id="UP000339249">
    <property type="component" value="Unassembled WGS sequence"/>
</dbReference>